<dbReference type="SUPFAM" id="SSF102405">
    <property type="entry name" value="MCP/YpsA-like"/>
    <property type="match status" value="1"/>
</dbReference>
<dbReference type="InterPro" id="IPR025325">
    <property type="entry name" value="DUF4231"/>
</dbReference>
<reference evidence="2 3" key="1">
    <citation type="submission" date="2019-06" db="EMBL/GenBank/DDBJ databases">
        <authorList>
            <person name="Lee I."/>
            <person name="Jang G.I."/>
            <person name="Hwang C.Y."/>
        </authorList>
    </citation>
    <scope>NUCLEOTIDE SEQUENCE [LARGE SCALE GENOMIC DNA]</scope>
    <source>
        <strain evidence="2 3">PAMC 28131</strain>
    </source>
</reference>
<feature type="transmembrane region" description="Helical" evidence="1">
    <location>
        <begin position="346"/>
        <end position="365"/>
    </location>
</feature>
<proteinExistence type="predicted"/>
<dbReference type="Gene3D" id="3.40.50.450">
    <property type="match status" value="1"/>
</dbReference>
<keyword evidence="1" id="KW-0472">Membrane</keyword>
<comment type="caution">
    <text evidence="2">The sequence shown here is derived from an EMBL/GenBank/DDBJ whole genome shotgun (WGS) entry which is preliminary data.</text>
</comment>
<name>A0A501XJ83_9SPHN</name>
<keyword evidence="3" id="KW-1185">Reference proteome</keyword>
<evidence type="ECO:0000313" key="3">
    <source>
        <dbReference type="Proteomes" id="UP000319897"/>
    </source>
</evidence>
<feature type="transmembrane region" description="Helical" evidence="1">
    <location>
        <begin position="529"/>
        <end position="549"/>
    </location>
</feature>
<protein>
    <recommendedName>
        <fullName evidence="4">SMODS and SLOG-associating 2TM effector domain-containing protein</fullName>
    </recommendedName>
</protein>
<feature type="transmembrane region" description="Helical" evidence="1">
    <location>
        <begin position="495"/>
        <end position="517"/>
    </location>
</feature>
<gene>
    <name evidence="2" type="ORF">FJQ54_10645</name>
</gene>
<dbReference type="EMBL" id="VFSU01000026">
    <property type="protein sequence ID" value="TPE60459.1"/>
    <property type="molecule type" value="Genomic_DNA"/>
</dbReference>
<evidence type="ECO:0000256" key="1">
    <source>
        <dbReference type="SAM" id="Phobius"/>
    </source>
</evidence>
<feature type="transmembrane region" description="Helical" evidence="1">
    <location>
        <begin position="371"/>
        <end position="390"/>
    </location>
</feature>
<evidence type="ECO:0000313" key="2">
    <source>
        <dbReference type="EMBL" id="TPE60459.1"/>
    </source>
</evidence>
<organism evidence="2 3">
    <name type="scientific">Sandaracinobacter neustonicus</name>
    <dbReference type="NCBI Taxonomy" id="1715348"/>
    <lineage>
        <taxon>Bacteria</taxon>
        <taxon>Pseudomonadati</taxon>
        <taxon>Pseudomonadota</taxon>
        <taxon>Alphaproteobacteria</taxon>
        <taxon>Sphingomonadales</taxon>
        <taxon>Sphingosinicellaceae</taxon>
        <taxon>Sandaracinobacter</taxon>
    </lineage>
</organism>
<dbReference type="OrthoDB" id="2968017at2"/>
<sequence>MSLADAQPATKDVSATALHPPRPRCVLNIGITGHRADRLTPALEAAATRRAHEALALVQRLVRGIHLKGAGWFAGDAPELRVISALAEGADRLCAQEALGLGYRLDCPLPFPADMYEEDFTSDASRAAYAGLRARADRILELPGERGSAAAAYALAGGAILGSADVLLAIWDGKGGSGPGGTADVVAHALSMGKPVIHVPLEPDLPLSLLWHGEGPAGGSWRSSLEPPAEPFDAERVGEALEAVLLPPDEAGERLALDAFLAEREALLLRRIEYPLLLAVTGAQKLKSSAWRKEPYLPATRRDWARFDSFWEGRIATAGYHLLEHGYSWADHLANRFAQSFRSGHVVNFAFSALAVALALFGYLLGGHVKVVFVVCELLLIAAIVANTRVGHAESWQQRWLDYRQLAERLRPMRTLRLLAVAQPPAVSASSRTGNRRWIDWYAGSIWRQLGMPGGRIDQAELARMTDLLLREEIEPEVAYHHRNSHRMIHVNHRLHLFGSFCFLMTVALCLGFLFSAALLDEETVKKTAIFFTVATATLPAFGTAAYGLRVQGDFAGSAARSAATADALAALGSELERHPTLARTAAIGNAAAAIMLVDLAEWRLTYQQRALEIPG</sequence>
<dbReference type="Pfam" id="PF14015">
    <property type="entry name" value="DUF4231"/>
    <property type="match status" value="1"/>
</dbReference>
<dbReference type="RefSeq" id="WP_140928395.1">
    <property type="nucleotide sequence ID" value="NZ_VFSU01000026.1"/>
</dbReference>
<dbReference type="Proteomes" id="UP000319897">
    <property type="component" value="Unassembled WGS sequence"/>
</dbReference>
<evidence type="ECO:0008006" key="4">
    <source>
        <dbReference type="Google" id="ProtNLM"/>
    </source>
</evidence>
<keyword evidence="1" id="KW-0812">Transmembrane</keyword>
<accession>A0A501XJ83</accession>
<keyword evidence="1" id="KW-1133">Transmembrane helix</keyword>
<dbReference type="AlphaFoldDB" id="A0A501XJ83"/>